<dbReference type="InterPro" id="IPR042094">
    <property type="entry name" value="T2SS_GspF_sf"/>
</dbReference>
<dbReference type="Proteomes" id="UP001231941">
    <property type="component" value="Unassembled WGS sequence"/>
</dbReference>
<keyword evidence="4 6" id="KW-1133">Transmembrane helix</keyword>
<evidence type="ECO:0000256" key="2">
    <source>
        <dbReference type="ARBA" id="ARBA00022475"/>
    </source>
</evidence>
<organism evidence="8 9">
    <name type="scientific">Chengkuizengella axinellae</name>
    <dbReference type="NCBI Taxonomy" id="3064388"/>
    <lineage>
        <taxon>Bacteria</taxon>
        <taxon>Bacillati</taxon>
        <taxon>Bacillota</taxon>
        <taxon>Bacilli</taxon>
        <taxon>Bacillales</taxon>
        <taxon>Paenibacillaceae</taxon>
        <taxon>Chengkuizengella</taxon>
    </lineage>
</organism>
<evidence type="ECO:0000256" key="3">
    <source>
        <dbReference type="ARBA" id="ARBA00022692"/>
    </source>
</evidence>
<protein>
    <submittedName>
        <fullName evidence="8">Type II secretion system F family protein</fullName>
    </submittedName>
</protein>
<evidence type="ECO:0000259" key="7">
    <source>
        <dbReference type="Pfam" id="PF00482"/>
    </source>
</evidence>
<feature type="domain" description="Type II secretion system protein GspF" evidence="7">
    <location>
        <begin position="153"/>
        <end position="277"/>
    </location>
</feature>
<feature type="transmembrane region" description="Helical" evidence="6">
    <location>
        <begin position="292"/>
        <end position="312"/>
    </location>
</feature>
<keyword evidence="3 6" id="KW-0812">Transmembrane</keyword>
<keyword evidence="9" id="KW-1185">Reference proteome</keyword>
<proteinExistence type="predicted"/>
<dbReference type="InterPro" id="IPR018076">
    <property type="entry name" value="T2SS_GspF_dom"/>
</dbReference>
<feature type="transmembrane region" description="Helical" evidence="6">
    <location>
        <begin position="95"/>
        <end position="112"/>
    </location>
</feature>
<evidence type="ECO:0000313" key="8">
    <source>
        <dbReference type="EMBL" id="MDP5274496.1"/>
    </source>
</evidence>
<evidence type="ECO:0000256" key="1">
    <source>
        <dbReference type="ARBA" id="ARBA00004651"/>
    </source>
</evidence>
<sequence>MKILIFVLFMMTSIFLFFSLFQMFFKSDKKMERRMKSFLKENDQKELDKRSFHFLVQTKLFQQSVQEKLKKRRNTKKLEQKLISAGISIRPEEFVMFRMILSIISGLTAYLIFNNWFMILFGFCFIYFGSNIWIKMKQKKRIKMFNDGLSDMITTLISSLRAGFSLVQSFQSVIEECESPLKEEIGLMIKEMQYGLSLEEALNELKERMPSEDLDLMIQSILIQRQIGGNLSVILETIEQTIRDRNKIQGQISTLTAQGRLSGWVIGSMPIAVGFIIFLIEPEYFKDFFKHPIGIMLIVAGVISGTIGFILIKKITTIEV</sequence>
<evidence type="ECO:0000256" key="4">
    <source>
        <dbReference type="ARBA" id="ARBA00022989"/>
    </source>
</evidence>
<name>A0ABT9IYP9_9BACL</name>
<accession>A0ABT9IYP9</accession>
<keyword evidence="2" id="KW-1003">Cell membrane</keyword>
<evidence type="ECO:0000256" key="6">
    <source>
        <dbReference type="SAM" id="Phobius"/>
    </source>
</evidence>
<dbReference type="RefSeq" id="WP_305991803.1">
    <property type="nucleotide sequence ID" value="NZ_JAVAMP010000003.1"/>
</dbReference>
<evidence type="ECO:0000313" key="9">
    <source>
        <dbReference type="Proteomes" id="UP001231941"/>
    </source>
</evidence>
<dbReference type="PANTHER" id="PTHR35007">
    <property type="entry name" value="INTEGRAL MEMBRANE PROTEIN-RELATED"/>
    <property type="match status" value="1"/>
</dbReference>
<reference evidence="8 9" key="1">
    <citation type="submission" date="2023-08" db="EMBL/GenBank/DDBJ databases">
        <authorList>
            <person name="Park J.-S."/>
        </authorList>
    </citation>
    <scope>NUCLEOTIDE SEQUENCE [LARGE SCALE GENOMIC DNA]</scope>
    <source>
        <strain evidence="8 9">2205SS18-9</strain>
    </source>
</reference>
<evidence type="ECO:0000256" key="5">
    <source>
        <dbReference type="ARBA" id="ARBA00023136"/>
    </source>
</evidence>
<dbReference type="Gene3D" id="1.20.81.30">
    <property type="entry name" value="Type II secretion system (T2SS), domain F"/>
    <property type="match status" value="1"/>
</dbReference>
<keyword evidence="5 6" id="KW-0472">Membrane</keyword>
<comment type="subcellular location">
    <subcellularLocation>
        <location evidence="1">Cell membrane</location>
        <topology evidence="1">Multi-pass membrane protein</topology>
    </subcellularLocation>
</comment>
<feature type="transmembrane region" description="Helical" evidence="6">
    <location>
        <begin position="261"/>
        <end position="280"/>
    </location>
</feature>
<feature type="transmembrane region" description="Helical" evidence="6">
    <location>
        <begin position="6"/>
        <end position="25"/>
    </location>
</feature>
<dbReference type="PANTHER" id="PTHR35007:SF1">
    <property type="entry name" value="PILUS ASSEMBLY PROTEIN"/>
    <property type="match status" value="1"/>
</dbReference>
<dbReference type="EMBL" id="JAVAMP010000003">
    <property type="protein sequence ID" value="MDP5274496.1"/>
    <property type="molecule type" value="Genomic_DNA"/>
</dbReference>
<comment type="caution">
    <text evidence="8">The sequence shown here is derived from an EMBL/GenBank/DDBJ whole genome shotgun (WGS) entry which is preliminary data.</text>
</comment>
<feature type="transmembrane region" description="Helical" evidence="6">
    <location>
        <begin position="118"/>
        <end position="134"/>
    </location>
</feature>
<gene>
    <name evidence="8" type="ORF">Q5Y73_10275</name>
</gene>
<dbReference type="Pfam" id="PF00482">
    <property type="entry name" value="T2SSF"/>
    <property type="match status" value="1"/>
</dbReference>